<organism evidence="3 4">
    <name type="scientific">Pendulispora brunnea</name>
    <dbReference type="NCBI Taxonomy" id="2905690"/>
    <lineage>
        <taxon>Bacteria</taxon>
        <taxon>Pseudomonadati</taxon>
        <taxon>Myxococcota</taxon>
        <taxon>Myxococcia</taxon>
        <taxon>Myxococcales</taxon>
        <taxon>Sorangiineae</taxon>
        <taxon>Pendulisporaceae</taxon>
        <taxon>Pendulispora</taxon>
    </lineage>
</organism>
<dbReference type="Proteomes" id="UP001379533">
    <property type="component" value="Chromosome"/>
</dbReference>
<reference evidence="3 4" key="1">
    <citation type="submission" date="2021-12" db="EMBL/GenBank/DDBJ databases">
        <title>Discovery of the Pendulisporaceae a myxobacterial family with distinct sporulation behavior and unique specialized metabolism.</title>
        <authorList>
            <person name="Garcia R."/>
            <person name="Popoff A."/>
            <person name="Bader C.D."/>
            <person name="Loehr J."/>
            <person name="Walesch S."/>
            <person name="Walt C."/>
            <person name="Boldt J."/>
            <person name="Bunk B."/>
            <person name="Haeckl F.J.F.P.J."/>
            <person name="Gunesch A.P."/>
            <person name="Birkelbach J."/>
            <person name="Nuebel U."/>
            <person name="Pietschmann T."/>
            <person name="Bach T."/>
            <person name="Mueller R."/>
        </authorList>
    </citation>
    <scope>NUCLEOTIDE SEQUENCE [LARGE SCALE GENOMIC DNA]</scope>
    <source>
        <strain evidence="3 4">MSr12523</strain>
    </source>
</reference>
<evidence type="ECO:0000256" key="1">
    <source>
        <dbReference type="SAM" id="Coils"/>
    </source>
</evidence>
<gene>
    <name evidence="3" type="ORF">LZC95_19785</name>
</gene>
<feature type="compositionally biased region" description="Polar residues" evidence="2">
    <location>
        <begin position="15"/>
        <end position="26"/>
    </location>
</feature>
<dbReference type="RefSeq" id="WP_394849680.1">
    <property type="nucleotide sequence ID" value="NZ_CP089982.1"/>
</dbReference>
<feature type="region of interest" description="Disordered" evidence="2">
    <location>
        <begin position="121"/>
        <end position="151"/>
    </location>
</feature>
<proteinExistence type="predicted"/>
<dbReference type="EMBL" id="CP089982">
    <property type="protein sequence ID" value="WXA99050.1"/>
    <property type="molecule type" value="Genomic_DNA"/>
</dbReference>
<keyword evidence="1" id="KW-0175">Coiled coil</keyword>
<feature type="coiled-coil region" evidence="1">
    <location>
        <begin position="40"/>
        <end position="74"/>
    </location>
</feature>
<name>A0ABZ2KPR4_9BACT</name>
<feature type="region of interest" description="Disordered" evidence="2">
    <location>
        <begin position="170"/>
        <end position="189"/>
    </location>
</feature>
<keyword evidence="4" id="KW-1185">Reference proteome</keyword>
<protein>
    <submittedName>
        <fullName evidence="3">Uncharacterized protein</fullName>
    </submittedName>
</protein>
<evidence type="ECO:0000313" key="3">
    <source>
        <dbReference type="EMBL" id="WXA99050.1"/>
    </source>
</evidence>
<evidence type="ECO:0000256" key="2">
    <source>
        <dbReference type="SAM" id="MobiDB-lite"/>
    </source>
</evidence>
<accession>A0ABZ2KPR4</accession>
<evidence type="ECO:0000313" key="4">
    <source>
        <dbReference type="Proteomes" id="UP001379533"/>
    </source>
</evidence>
<feature type="region of interest" description="Disordered" evidence="2">
    <location>
        <begin position="1"/>
        <end position="29"/>
    </location>
</feature>
<sequence length="189" mass="20110">MKSGKYEVRSGVSAPATTRPGTSKSGRTLALDAPGADLMVRMLQRRIRRNQRSLADAARKIAAAATQLADAIERTGSWGCALTDWQLAERWLPEIERSATEIACAGDLLLLVQGALSTPAPRPAAASLETAPSPDPRGPSGITVPWVHPPQRPSVSRIVVTWSPTAQAEARAIRSNAGRVPHLKKGTEP</sequence>